<proteinExistence type="predicted"/>
<sequence>MADVSTALSSRQKAKLDEVADLMLEIYRTLGEMRILDPAGIEEGPHNLTHLLPISREHGLAPEVVYLYSHLPYIGPAAGVTDFLWGSTFADYRDADDISQGRDPFYASPEPDAGFEAEDGEYMRAWYTPLVNMGNHQSVWIYDARKHRIWSIDQEGWMSTDPALEGNNYGPDNVRNRNRFDQIPSRPAGEFLRDIVGWLRTLELVPGGGEHDGGNWDADAWRALYRSHGWPDHFDGDAFEVARARWSCGVDAHHDAEEPLRAVEKFVMWSRHGQGDIEKAKTAVMDLKDDDARWVGKIEVWKAEKKAARIQRELGKARDEADHLCPDGICQKAEDLPLWEAESCRSAAESAVPDEDGKKKEAATLQLAYEASLADAQRLRPNTTFQAATRRDPPGQDRTARDIEWNEKFIAEFEIELDELKAWGERVPTTATKAREAVRSEVEKYEEGLKSARERLERSRKWLAAHPGDSE</sequence>
<name>A0AAI8V7M7_9PEZI</name>
<gene>
    <name evidence="1" type="ORF">KHLLAP_LOCUS303</name>
</gene>
<dbReference type="AlphaFoldDB" id="A0AAI8V7M7"/>
<organism evidence="1 2">
    <name type="scientific">Anthostomella pinea</name>
    <dbReference type="NCBI Taxonomy" id="933095"/>
    <lineage>
        <taxon>Eukaryota</taxon>
        <taxon>Fungi</taxon>
        <taxon>Dikarya</taxon>
        <taxon>Ascomycota</taxon>
        <taxon>Pezizomycotina</taxon>
        <taxon>Sordariomycetes</taxon>
        <taxon>Xylariomycetidae</taxon>
        <taxon>Xylariales</taxon>
        <taxon>Xylariaceae</taxon>
        <taxon>Anthostomella</taxon>
    </lineage>
</organism>
<evidence type="ECO:0000313" key="1">
    <source>
        <dbReference type="EMBL" id="CAJ2499835.1"/>
    </source>
</evidence>
<protein>
    <submittedName>
        <fullName evidence="1">Uu.00g026880.m01.CDS01</fullName>
    </submittedName>
</protein>
<accession>A0AAI8V7M7</accession>
<dbReference type="Proteomes" id="UP001295740">
    <property type="component" value="Unassembled WGS sequence"/>
</dbReference>
<dbReference type="EMBL" id="CAUWAG010000003">
    <property type="protein sequence ID" value="CAJ2499835.1"/>
    <property type="molecule type" value="Genomic_DNA"/>
</dbReference>
<reference evidence="1" key="1">
    <citation type="submission" date="2023-10" db="EMBL/GenBank/DDBJ databases">
        <authorList>
            <person name="Hackl T."/>
        </authorList>
    </citation>
    <scope>NUCLEOTIDE SEQUENCE</scope>
</reference>
<evidence type="ECO:0000313" key="2">
    <source>
        <dbReference type="Proteomes" id="UP001295740"/>
    </source>
</evidence>
<keyword evidence="2" id="KW-1185">Reference proteome</keyword>
<comment type="caution">
    <text evidence="1">The sequence shown here is derived from an EMBL/GenBank/DDBJ whole genome shotgun (WGS) entry which is preliminary data.</text>
</comment>